<name>A0A7C3WPP6_9BACT</name>
<dbReference type="PANTHER" id="PTHR30582">
    <property type="entry name" value="L,D-TRANSPEPTIDASE"/>
    <property type="match status" value="1"/>
</dbReference>
<dbReference type="UniPathway" id="UPA00219"/>
<evidence type="ECO:0000256" key="7">
    <source>
        <dbReference type="ARBA" id="ARBA00022984"/>
    </source>
</evidence>
<evidence type="ECO:0000256" key="8">
    <source>
        <dbReference type="ARBA" id="ARBA00023316"/>
    </source>
</evidence>
<evidence type="ECO:0000259" key="11">
    <source>
        <dbReference type="PROSITE" id="PS52029"/>
    </source>
</evidence>
<dbReference type="Gene3D" id="2.40.440.10">
    <property type="entry name" value="L,D-transpeptidase catalytic domain-like"/>
    <property type="match status" value="1"/>
</dbReference>
<dbReference type="GO" id="GO:0018104">
    <property type="term" value="P:peptidoglycan-protein cross-linking"/>
    <property type="evidence" value="ECO:0007669"/>
    <property type="project" value="TreeGrafter"/>
</dbReference>
<dbReference type="InterPro" id="IPR038063">
    <property type="entry name" value="Transpep_catalytic_dom"/>
</dbReference>
<feature type="domain" description="L,D-TPase catalytic" evidence="11">
    <location>
        <begin position="109"/>
        <end position="237"/>
    </location>
</feature>
<dbReference type="CDD" id="cd16913">
    <property type="entry name" value="YkuD_like"/>
    <property type="match status" value="1"/>
</dbReference>
<feature type="active site" description="Proton donor/acceptor" evidence="9">
    <location>
        <position position="200"/>
    </location>
</feature>
<keyword evidence="3" id="KW-0328">Glycosyltransferase</keyword>
<dbReference type="InterPro" id="IPR050979">
    <property type="entry name" value="LD-transpeptidase"/>
</dbReference>
<dbReference type="GO" id="GO:0005576">
    <property type="term" value="C:extracellular region"/>
    <property type="evidence" value="ECO:0007669"/>
    <property type="project" value="TreeGrafter"/>
</dbReference>
<accession>A0A7C3WPP6</accession>
<keyword evidence="6 9" id="KW-0133">Cell shape</keyword>
<dbReference type="GO" id="GO:0071972">
    <property type="term" value="F:peptidoglycan L,D-transpeptidase activity"/>
    <property type="evidence" value="ECO:0007669"/>
    <property type="project" value="TreeGrafter"/>
</dbReference>
<protein>
    <submittedName>
        <fullName evidence="12">L,D-transpeptidase</fullName>
    </submittedName>
</protein>
<dbReference type="GO" id="GO:0008360">
    <property type="term" value="P:regulation of cell shape"/>
    <property type="evidence" value="ECO:0007669"/>
    <property type="project" value="UniProtKB-UniRule"/>
</dbReference>
<evidence type="ECO:0000256" key="10">
    <source>
        <dbReference type="SAM" id="SignalP"/>
    </source>
</evidence>
<keyword evidence="8 9" id="KW-0961">Cell wall biogenesis/degradation</keyword>
<keyword evidence="4" id="KW-0808">Transferase</keyword>
<dbReference type="GO" id="GO:0016757">
    <property type="term" value="F:glycosyltransferase activity"/>
    <property type="evidence" value="ECO:0007669"/>
    <property type="project" value="UniProtKB-KW"/>
</dbReference>
<evidence type="ECO:0000256" key="1">
    <source>
        <dbReference type="ARBA" id="ARBA00004752"/>
    </source>
</evidence>
<comment type="pathway">
    <text evidence="1 9">Cell wall biogenesis; peptidoglycan biosynthesis.</text>
</comment>
<evidence type="ECO:0000256" key="2">
    <source>
        <dbReference type="ARBA" id="ARBA00005992"/>
    </source>
</evidence>
<dbReference type="AlphaFoldDB" id="A0A7C3WPP6"/>
<dbReference type="PANTHER" id="PTHR30582:SF24">
    <property type="entry name" value="L,D-TRANSPEPTIDASE ERFK_SRFK-RELATED"/>
    <property type="match status" value="1"/>
</dbReference>
<dbReference type="EMBL" id="DTHB01000016">
    <property type="protein sequence ID" value="HGB14016.1"/>
    <property type="molecule type" value="Genomic_DNA"/>
</dbReference>
<dbReference type="GO" id="GO:0071555">
    <property type="term" value="P:cell wall organization"/>
    <property type="evidence" value="ECO:0007669"/>
    <property type="project" value="UniProtKB-UniRule"/>
</dbReference>
<organism evidence="12">
    <name type="scientific">Desulfobacca acetoxidans</name>
    <dbReference type="NCBI Taxonomy" id="60893"/>
    <lineage>
        <taxon>Bacteria</taxon>
        <taxon>Pseudomonadati</taxon>
        <taxon>Thermodesulfobacteriota</taxon>
        <taxon>Desulfobaccia</taxon>
        <taxon>Desulfobaccales</taxon>
        <taxon>Desulfobaccaceae</taxon>
        <taxon>Desulfobacca</taxon>
    </lineage>
</organism>
<keyword evidence="7 9" id="KW-0573">Peptidoglycan synthesis</keyword>
<keyword evidence="10" id="KW-0732">Signal</keyword>
<evidence type="ECO:0000256" key="5">
    <source>
        <dbReference type="ARBA" id="ARBA00022801"/>
    </source>
</evidence>
<evidence type="ECO:0000256" key="9">
    <source>
        <dbReference type="PROSITE-ProRule" id="PRU01373"/>
    </source>
</evidence>
<gene>
    <name evidence="12" type="ORF">ENV62_02080</name>
</gene>
<proteinExistence type="inferred from homology"/>
<keyword evidence="5" id="KW-0378">Hydrolase</keyword>
<dbReference type="Pfam" id="PF03734">
    <property type="entry name" value="YkuD"/>
    <property type="match status" value="1"/>
</dbReference>
<comment type="similarity">
    <text evidence="2">Belongs to the YkuD family.</text>
</comment>
<evidence type="ECO:0000256" key="6">
    <source>
        <dbReference type="ARBA" id="ARBA00022960"/>
    </source>
</evidence>
<evidence type="ECO:0000256" key="4">
    <source>
        <dbReference type="ARBA" id="ARBA00022679"/>
    </source>
</evidence>
<feature type="chain" id="PRO_5028092870" evidence="10">
    <location>
        <begin position="26"/>
        <end position="303"/>
    </location>
</feature>
<evidence type="ECO:0000256" key="3">
    <source>
        <dbReference type="ARBA" id="ARBA00022676"/>
    </source>
</evidence>
<evidence type="ECO:0000313" key="12">
    <source>
        <dbReference type="EMBL" id="HGB14016.1"/>
    </source>
</evidence>
<feature type="signal peptide" evidence="10">
    <location>
        <begin position="1"/>
        <end position="25"/>
    </location>
</feature>
<dbReference type="PROSITE" id="PS52029">
    <property type="entry name" value="LD_TPASE"/>
    <property type="match status" value="1"/>
</dbReference>
<dbReference type="SUPFAM" id="SSF141523">
    <property type="entry name" value="L,D-transpeptidase catalytic domain-like"/>
    <property type="match status" value="1"/>
</dbReference>
<reference evidence="12" key="1">
    <citation type="journal article" date="2020" name="mSystems">
        <title>Genome- and Community-Level Interaction Insights into Carbon Utilization and Element Cycling Functions of Hydrothermarchaeota in Hydrothermal Sediment.</title>
        <authorList>
            <person name="Zhou Z."/>
            <person name="Liu Y."/>
            <person name="Xu W."/>
            <person name="Pan J."/>
            <person name="Luo Z.H."/>
            <person name="Li M."/>
        </authorList>
    </citation>
    <scope>NUCLEOTIDE SEQUENCE [LARGE SCALE GENOMIC DNA]</scope>
    <source>
        <strain evidence="12">SpSt-776</strain>
    </source>
</reference>
<sequence>MSMRRIIWGFLPMLGWLLPAASALAAGPFYYRLPSGPGVDPRAVTVVGEFQTHHLVRYENMYDIARKYDLGFWELARYHRDLDHFYLPWGSNLVIPTQWVIPEHPNPPGYLINVAELRGYRFFPDRNEVRTYPVGLGVLDYKTPIGQRFRVQSRVKDPGWRIPPGLRWKYDGKAFLPPGPDNPVGSHWLGLSHYGLHGTHAPMGVGRLVSHGCIRHYPEDIQELYDLTPVGTTVELIYEPVKFGYLKGRIFVEVHEDIYFRIYDMFNYALKKVEAKGLAGRINWTRFLRAVEERTGAPVDITR</sequence>
<dbReference type="InterPro" id="IPR005490">
    <property type="entry name" value="LD_TPept_cat_dom"/>
</dbReference>
<comment type="caution">
    <text evidence="12">The sequence shown here is derived from an EMBL/GenBank/DDBJ whole genome shotgun (WGS) entry which is preliminary data.</text>
</comment>
<feature type="active site" description="Nucleophile" evidence="9">
    <location>
        <position position="213"/>
    </location>
</feature>